<sequence length="380" mass="39920">MTHRTIPCGPDNPLRVLVVGAGSMGQQWLTTVTAAPETELAGIVDLDLDAARRSAADLGRPDLPVGSDAVALAADTGAQAIVNVTIPVAHHPVTTAALFAGLPVLGEKPIADTLAQALSLAAAAEVSGELFMVSQSRRWNPQLFALRGMLGELGAIGTLTTEFFKAPHMGGFREEMAYPLLIDMAIHAFDSARFLLGADPVSAYCQAYNPPWSWYEGDAAASAVFEMEGGARYAYNGSWCSPGAETSWNGTWRASGEKGSALWDGDTEPVLVADVQPAERARSPYSDIGGALRVFVESLRTGTSPMGEVHENTMSLAMVEAAVESARTGQLVLVDDVLDQAYAVALRDETRPDVRAALAGWPSVRGALAPHQAPPPAASA</sequence>
<evidence type="ECO:0000313" key="4">
    <source>
        <dbReference type="Proteomes" id="UP001160499"/>
    </source>
</evidence>
<comment type="caution">
    <text evidence="3">The sequence shown here is derived from an EMBL/GenBank/DDBJ whole genome shotgun (WGS) entry which is preliminary data.</text>
</comment>
<evidence type="ECO:0000259" key="1">
    <source>
        <dbReference type="Pfam" id="PF01408"/>
    </source>
</evidence>
<dbReference type="InterPro" id="IPR051317">
    <property type="entry name" value="Gfo/Idh/MocA_oxidoreduct"/>
</dbReference>
<dbReference type="EMBL" id="JARXVH010000002">
    <property type="protein sequence ID" value="MDH6213733.1"/>
    <property type="molecule type" value="Genomic_DNA"/>
</dbReference>
<feature type="domain" description="GFO/IDH/MocA-like oxidoreductase" evidence="2">
    <location>
        <begin position="151"/>
        <end position="261"/>
    </location>
</feature>
<dbReference type="PANTHER" id="PTHR43708:SF8">
    <property type="entry name" value="OXIDOREDUCTASE"/>
    <property type="match status" value="1"/>
</dbReference>
<evidence type="ECO:0000259" key="2">
    <source>
        <dbReference type="Pfam" id="PF22725"/>
    </source>
</evidence>
<organism evidence="3 4">
    <name type="scientific">Streptomyces pseudovenezuelae</name>
    <dbReference type="NCBI Taxonomy" id="67350"/>
    <lineage>
        <taxon>Bacteria</taxon>
        <taxon>Bacillati</taxon>
        <taxon>Actinomycetota</taxon>
        <taxon>Actinomycetes</taxon>
        <taxon>Kitasatosporales</taxon>
        <taxon>Streptomycetaceae</taxon>
        <taxon>Streptomyces</taxon>
        <taxon>Streptomyces aurantiacus group</taxon>
    </lineage>
</organism>
<keyword evidence="4" id="KW-1185">Reference proteome</keyword>
<dbReference type="Gene3D" id="3.30.360.10">
    <property type="entry name" value="Dihydrodipicolinate Reductase, domain 2"/>
    <property type="match status" value="1"/>
</dbReference>
<proteinExistence type="predicted"/>
<dbReference type="Proteomes" id="UP001160499">
    <property type="component" value="Unassembled WGS sequence"/>
</dbReference>
<dbReference type="InterPro" id="IPR036291">
    <property type="entry name" value="NAD(P)-bd_dom_sf"/>
</dbReference>
<dbReference type="SUPFAM" id="SSF55347">
    <property type="entry name" value="Glyceraldehyde-3-phosphate dehydrogenase-like, C-terminal domain"/>
    <property type="match status" value="1"/>
</dbReference>
<evidence type="ECO:0000313" key="3">
    <source>
        <dbReference type="EMBL" id="MDH6213733.1"/>
    </source>
</evidence>
<accession>A0ABT6LBR9</accession>
<dbReference type="Gene3D" id="3.40.50.720">
    <property type="entry name" value="NAD(P)-binding Rossmann-like Domain"/>
    <property type="match status" value="1"/>
</dbReference>
<dbReference type="Pfam" id="PF22725">
    <property type="entry name" value="GFO_IDH_MocA_C3"/>
    <property type="match status" value="1"/>
</dbReference>
<dbReference type="InterPro" id="IPR000683">
    <property type="entry name" value="Gfo/Idh/MocA-like_OxRdtase_N"/>
</dbReference>
<name>A0ABT6LBR9_9ACTN</name>
<dbReference type="RefSeq" id="WP_280874790.1">
    <property type="nucleotide sequence ID" value="NZ_JARXVH010000002.1"/>
</dbReference>
<protein>
    <submittedName>
        <fullName evidence="3">Dehydrogenase</fullName>
    </submittedName>
</protein>
<reference evidence="3 4" key="1">
    <citation type="submission" date="2023-04" db="EMBL/GenBank/DDBJ databases">
        <title>Forest soil microbial communities from Buena Vista Peninsula, Colon Province, Panama.</title>
        <authorList>
            <person name="Bouskill N."/>
        </authorList>
    </citation>
    <scope>NUCLEOTIDE SEQUENCE [LARGE SCALE GENOMIC DNA]</scope>
    <source>
        <strain evidence="3 4">GGS1</strain>
    </source>
</reference>
<dbReference type="PANTHER" id="PTHR43708">
    <property type="entry name" value="CONSERVED EXPRESSED OXIDOREDUCTASE (EUROFUNG)"/>
    <property type="match status" value="1"/>
</dbReference>
<gene>
    <name evidence="3" type="ORF">M2283_001016</name>
</gene>
<feature type="domain" description="Gfo/Idh/MocA-like oxidoreductase N-terminal" evidence="1">
    <location>
        <begin position="14"/>
        <end position="133"/>
    </location>
</feature>
<dbReference type="Pfam" id="PF01408">
    <property type="entry name" value="GFO_IDH_MocA"/>
    <property type="match status" value="1"/>
</dbReference>
<dbReference type="SUPFAM" id="SSF51735">
    <property type="entry name" value="NAD(P)-binding Rossmann-fold domains"/>
    <property type="match status" value="1"/>
</dbReference>
<dbReference type="InterPro" id="IPR055170">
    <property type="entry name" value="GFO_IDH_MocA-like_dom"/>
</dbReference>